<dbReference type="RefSeq" id="XP_043048709.1">
    <property type="nucleotide sequence ID" value="XM_043191737.1"/>
</dbReference>
<keyword evidence="2" id="KW-0175">Coiled coil</keyword>
<gene>
    <name evidence="4" type="ORF">KQ657_000915</name>
</gene>
<evidence type="ECO:0000256" key="2">
    <source>
        <dbReference type="SAM" id="Coils"/>
    </source>
</evidence>
<feature type="domain" description="Autophagy-related protein 16" evidence="3">
    <location>
        <begin position="62"/>
        <end position="160"/>
    </location>
</feature>
<protein>
    <recommendedName>
        <fullName evidence="3">Autophagy-related protein 16 domain-containing protein</fullName>
    </recommendedName>
</protein>
<reference evidence="4" key="1">
    <citation type="submission" date="2021-03" db="EMBL/GenBank/DDBJ databases">
        <authorList>
            <person name="Palmer J.M."/>
        </authorList>
    </citation>
    <scope>NUCLEOTIDE SEQUENCE</scope>
    <source>
        <strain evidence="4">ARV_011</strain>
    </source>
</reference>
<keyword evidence="5" id="KW-1185">Reference proteome</keyword>
<organism evidence="4 5">
    <name type="scientific">Scheffersomyces spartinae</name>
    <dbReference type="NCBI Taxonomy" id="45513"/>
    <lineage>
        <taxon>Eukaryota</taxon>
        <taxon>Fungi</taxon>
        <taxon>Dikarya</taxon>
        <taxon>Ascomycota</taxon>
        <taxon>Saccharomycotina</taxon>
        <taxon>Pichiomycetes</taxon>
        <taxon>Debaryomycetaceae</taxon>
        <taxon>Scheffersomyces</taxon>
    </lineage>
</organism>
<evidence type="ECO:0000259" key="3">
    <source>
        <dbReference type="Pfam" id="PF08614"/>
    </source>
</evidence>
<dbReference type="AlphaFoldDB" id="A0A9P7V8C9"/>
<dbReference type="CDD" id="cd22887">
    <property type="entry name" value="Atg16_CCD"/>
    <property type="match status" value="1"/>
</dbReference>
<dbReference type="OrthoDB" id="8949486at2759"/>
<dbReference type="GeneID" id="66114289"/>
<dbReference type="EMBL" id="JAHMUF010000013">
    <property type="protein sequence ID" value="KAG7193161.1"/>
    <property type="molecule type" value="Genomic_DNA"/>
</dbReference>
<dbReference type="Proteomes" id="UP000790833">
    <property type="component" value="Unassembled WGS sequence"/>
</dbReference>
<name>A0A9P7V8C9_9ASCO</name>
<dbReference type="Pfam" id="PF08614">
    <property type="entry name" value="ATG16"/>
    <property type="match status" value="1"/>
</dbReference>
<sequence length="171" mass="20548">MIEDNERWTLDLLRKLIERDEYEKRDTRLFHAFQELNDRLHQKEVVIGQHGEELPINQSQTREINKLAALLDKKEMMLQSQKKRISDFESREKQMSNKIHALKYELQEKNKAIQIANDEILMGQIQLNLLTEKAEKLTRENENLVTRWMERVKLEADQMNEVNEFLKQKST</sequence>
<dbReference type="Gene3D" id="1.20.5.170">
    <property type="match status" value="1"/>
</dbReference>
<evidence type="ECO:0000256" key="1">
    <source>
        <dbReference type="ARBA" id="ARBA00005331"/>
    </source>
</evidence>
<accession>A0A9P7V8C9</accession>
<dbReference type="InterPro" id="IPR013923">
    <property type="entry name" value="Autophagy-rel_prot_16_dom"/>
</dbReference>
<comment type="similarity">
    <text evidence="1">Belongs to the ATG16 family.</text>
</comment>
<proteinExistence type="inferred from homology"/>
<feature type="coiled-coil region" evidence="2">
    <location>
        <begin position="64"/>
        <end position="169"/>
    </location>
</feature>
<comment type="caution">
    <text evidence="4">The sequence shown here is derived from an EMBL/GenBank/DDBJ whole genome shotgun (WGS) entry which is preliminary data.</text>
</comment>
<evidence type="ECO:0000313" key="5">
    <source>
        <dbReference type="Proteomes" id="UP000790833"/>
    </source>
</evidence>
<evidence type="ECO:0000313" key="4">
    <source>
        <dbReference type="EMBL" id="KAG7193161.1"/>
    </source>
</evidence>